<protein>
    <recommendedName>
        <fullName evidence="3">DUF2922 domain-containing protein</fullName>
    </recommendedName>
</protein>
<evidence type="ECO:0000313" key="1">
    <source>
        <dbReference type="EMBL" id="MBB6454835.1"/>
    </source>
</evidence>
<evidence type="ECO:0008006" key="3">
    <source>
        <dbReference type="Google" id="ProtNLM"/>
    </source>
</evidence>
<sequence length="71" mass="7828">MSRRLELKFANTEGKIVTIALDEPVEPADALLINQAMDEIITQNVFTSAGGDIIEKKSARIVERNVSEITL</sequence>
<name>A0A841Q8X6_9BACI</name>
<dbReference type="Proteomes" id="UP000581688">
    <property type="component" value="Unassembled WGS sequence"/>
</dbReference>
<dbReference type="AlphaFoldDB" id="A0A841Q8X6"/>
<accession>A0A841Q8X6</accession>
<dbReference type="Pfam" id="PF11148">
    <property type="entry name" value="DUF2922"/>
    <property type="match status" value="1"/>
</dbReference>
<keyword evidence="2" id="KW-1185">Reference proteome</keyword>
<dbReference type="RefSeq" id="WP_174497335.1">
    <property type="nucleotide sequence ID" value="NZ_CADDWK010000014.1"/>
</dbReference>
<proteinExistence type="predicted"/>
<evidence type="ECO:0000313" key="2">
    <source>
        <dbReference type="Proteomes" id="UP000581688"/>
    </source>
</evidence>
<organism evidence="1 2">
    <name type="scientific">Salirhabdus euzebyi</name>
    <dbReference type="NCBI Taxonomy" id="394506"/>
    <lineage>
        <taxon>Bacteria</taxon>
        <taxon>Bacillati</taxon>
        <taxon>Bacillota</taxon>
        <taxon>Bacilli</taxon>
        <taxon>Bacillales</taxon>
        <taxon>Bacillaceae</taxon>
        <taxon>Salirhabdus</taxon>
    </lineage>
</organism>
<gene>
    <name evidence="1" type="ORF">HNQ94_003324</name>
</gene>
<dbReference type="InterPro" id="IPR021321">
    <property type="entry name" value="DUF2922"/>
</dbReference>
<reference evidence="1 2" key="1">
    <citation type="submission" date="2020-08" db="EMBL/GenBank/DDBJ databases">
        <title>Genomic Encyclopedia of Type Strains, Phase IV (KMG-IV): sequencing the most valuable type-strain genomes for metagenomic binning, comparative biology and taxonomic classification.</title>
        <authorList>
            <person name="Goeker M."/>
        </authorList>
    </citation>
    <scope>NUCLEOTIDE SEQUENCE [LARGE SCALE GENOMIC DNA]</scope>
    <source>
        <strain evidence="1 2">DSM 19612</strain>
    </source>
</reference>
<comment type="caution">
    <text evidence="1">The sequence shown here is derived from an EMBL/GenBank/DDBJ whole genome shotgun (WGS) entry which is preliminary data.</text>
</comment>
<dbReference type="EMBL" id="JACHGH010000012">
    <property type="protein sequence ID" value="MBB6454835.1"/>
    <property type="molecule type" value="Genomic_DNA"/>
</dbReference>